<dbReference type="InterPro" id="IPR015946">
    <property type="entry name" value="KH_dom-like_a/b"/>
</dbReference>
<accession>A0A2H0UES2</accession>
<dbReference type="InterPro" id="IPR034079">
    <property type="entry name" value="R3H_KhpB"/>
</dbReference>
<dbReference type="Pfam" id="PF01424">
    <property type="entry name" value="R3H"/>
    <property type="match status" value="1"/>
</dbReference>
<dbReference type="InterPro" id="IPR036867">
    <property type="entry name" value="R3H_dom_sf"/>
</dbReference>
<reference evidence="3" key="1">
    <citation type="submission" date="2017-09" db="EMBL/GenBank/DDBJ databases">
        <title>Depth-based differentiation of microbial function through sediment-hosted aquifers and enrichment of novel symbionts in the deep terrestrial subsurface.</title>
        <authorList>
            <person name="Probst A.J."/>
            <person name="Ladd B."/>
            <person name="Jarett J.K."/>
            <person name="Geller-Mcgrath D.E."/>
            <person name="Sieber C.M.K."/>
            <person name="Emerson J.B."/>
            <person name="Anantharaman K."/>
            <person name="Thomas B.C."/>
            <person name="Malmstrom R."/>
            <person name="Stieglmeier M."/>
            <person name="Klingl A."/>
            <person name="Woyke T."/>
            <person name="Ryan C.M."/>
            <person name="Banfield J.F."/>
        </authorList>
    </citation>
    <scope>NUCLEOTIDE SEQUENCE [LARGE SCALE GENOMIC DNA]</scope>
</reference>
<evidence type="ECO:0000313" key="3">
    <source>
        <dbReference type="Proteomes" id="UP000231192"/>
    </source>
</evidence>
<name>A0A2H0UES2_9BACT</name>
<dbReference type="PANTHER" id="PTHR35800">
    <property type="entry name" value="PROTEIN JAG"/>
    <property type="match status" value="1"/>
</dbReference>
<dbReference type="Gene3D" id="3.30.1370.50">
    <property type="entry name" value="R3H-like domain"/>
    <property type="match status" value="1"/>
</dbReference>
<proteinExistence type="predicted"/>
<feature type="domain" description="R3H" evidence="1">
    <location>
        <begin position="104"/>
        <end position="170"/>
    </location>
</feature>
<dbReference type="InterPro" id="IPR001374">
    <property type="entry name" value="R3H_dom"/>
</dbReference>
<dbReference type="AlphaFoldDB" id="A0A2H0UES2"/>
<dbReference type="PROSITE" id="PS51061">
    <property type="entry name" value="R3H"/>
    <property type="match status" value="1"/>
</dbReference>
<dbReference type="SMART" id="SM00393">
    <property type="entry name" value="R3H"/>
    <property type="match status" value="1"/>
</dbReference>
<evidence type="ECO:0000259" key="1">
    <source>
        <dbReference type="PROSITE" id="PS51061"/>
    </source>
</evidence>
<gene>
    <name evidence="2" type="ORF">COU18_00265</name>
</gene>
<sequence>MESVEVILKELLTNLGVPYTTIEHNTIAGQEIFSIQTEGDARVLIGIRGETIHALDTLVKKMYEKGLDDARPEQLPTDATDAALSAQVEERTPMFLIDVNNYRTNQIKDLQTKALMMAERARSFQYDVELSPMSSYERLIIHTTLQDAPNVKTESQGEGRNRRVVIKYAAS</sequence>
<dbReference type="SUPFAM" id="SSF82708">
    <property type="entry name" value="R3H domain"/>
    <property type="match status" value="1"/>
</dbReference>
<organism evidence="2 3">
    <name type="scientific">Candidatus Kaiserbacteria bacterium CG10_big_fil_rev_8_21_14_0_10_51_14</name>
    <dbReference type="NCBI Taxonomy" id="1974610"/>
    <lineage>
        <taxon>Bacteria</taxon>
        <taxon>Candidatus Kaiseribacteriota</taxon>
    </lineage>
</organism>
<evidence type="ECO:0000313" key="2">
    <source>
        <dbReference type="EMBL" id="PIR84176.1"/>
    </source>
</evidence>
<dbReference type="Gene3D" id="3.30.300.20">
    <property type="match status" value="1"/>
</dbReference>
<comment type="caution">
    <text evidence="2">The sequence shown here is derived from an EMBL/GenBank/DDBJ whole genome shotgun (WGS) entry which is preliminary data.</text>
</comment>
<dbReference type="CDD" id="cd02644">
    <property type="entry name" value="R3H_jag"/>
    <property type="match status" value="1"/>
</dbReference>
<dbReference type="GO" id="GO:0003723">
    <property type="term" value="F:RNA binding"/>
    <property type="evidence" value="ECO:0007669"/>
    <property type="project" value="InterPro"/>
</dbReference>
<dbReference type="EMBL" id="PFBK01000002">
    <property type="protein sequence ID" value="PIR84176.1"/>
    <property type="molecule type" value="Genomic_DNA"/>
</dbReference>
<protein>
    <recommendedName>
        <fullName evidence="1">R3H domain-containing protein</fullName>
    </recommendedName>
</protein>
<dbReference type="Proteomes" id="UP000231192">
    <property type="component" value="Unassembled WGS sequence"/>
</dbReference>
<dbReference type="PANTHER" id="PTHR35800:SF1">
    <property type="entry name" value="RNA-BINDING PROTEIN KHPB"/>
    <property type="match status" value="1"/>
</dbReference>
<dbReference type="InterPro" id="IPR039247">
    <property type="entry name" value="KhpB"/>
</dbReference>